<feature type="transmembrane region" description="Helical" evidence="1">
    <location>
        <begin position="6"/>
        <end position="24"/>
    </location>
</feature>
<accession>A0A3B0UE22</accession>
<organism evidence="2">
    <name type="scientific">hydrothermal vent metagenome</name>
    <dbReference type="NCBI Taxonomy" id="652676"/>
    <lineage>
        <taxon>unclassified sequences</taxon>
        <taxon>metagenomes</taxon>
        <taxon>ecological metagenomes</taxon>
    </lineage>
</organism>
<dbReference type="AlphaFoldDB" id="A0A3B0UE22"/>
<dbReference type="SUPFAM" id="SSF53474">
    <property type="entry name" value="alpha/beta-Hydrolases"/>
    <property type="match status" value="1"/>
</dbReference>
<protein>
    <recommendedName>
        <fullName evidence="3">Serine aminopeptidase S33 domain-containing protein</fullName>
    </recommendedName>
</protein>
<dbReference type="InterPro" id="IPR029058">
    <property type="entry name" value="AB_hydrolase_fold"/>
</dbReference>
<proteinExistence type="predicted"/>
<keyword evidence="1" id="KW-0472">Membrane</keyword>
<evidence type="ECO:0008006" key="3">
    <source>
        <dbReference type="Google" id="ProtNLM"/>
    </source>
</evidence>
<name>A0A3B0UE22_9ZZZZ</name>
<evidence type="ECO:0000256" key="1">
    <source>
        <dbReference type="SAM" id="Phobius"/>
    </source>
</evidence>
<reference evidence="2" key="1">
    <citation type="submission" date="2018-06" db="EMBL/GenBank/DDBJ databases">
        <authorList>
            <person name="Zhirakovskaya E."/>
        </authorList>
    </citation>
    <scope>NUCLEOTIDE SEQUENCE</scope>
</reference>
<keyword evidence="1" id="KW-1133">Transmembrane helix</keyword>
<keyword evidence="1" id="KW-0812">Transmembrane</keyword>
<dbReference type="EMBL" id="UOET01000043">
    <property type="protein sequence ID" value="VAW26573.1"/>
    <property type="molecule type" value="Genomic_DNA"/>
</dbReference>
<feature type="non-terminal residue" evidence="2">
    <location>
        <position position="104"/>
    </location>
</feature>
<sequence length="104" mass="11989">MMIWIFDLLGVILVAVVVLFYFMVRGFINPVDKHSVPGNLSFKIDELQIPLEDGRHLYGWWIETDKNAPTIIFAHGWGRNAGRMLPYLRKSCCNGFNMLAFDAR</sequence>
<dbReference type="Gene3D" id="3.40.50.1820">
    <property type="entry name" value="alpha/beta hydrolase"/>
    <property type="match status" value="1"/>
</dbReference>
<evidence type="ECO:0000313" key="2">
    <source>
        <dbReference type="EMBL" id="VAW26573.1"/>
    </source>
</evidence>
<gene>
    <name evidence="2" type="ORF">MNBD_BACTEROID07-1775</name>
</gene>